<dbReference type="Pfam" id="PF00512">
    <property type="entry name" value="HisKA"/>
    <property type="match status" value="1"/>
</dbReference>
<feature type="domain" description="Histidine kinase" evidence="14">
    <location>
        <begin position="582"/>
        <end position="760"/>
    </location>
</feature>
<keyword evidence="12 13" id="KW-0472">Membrane</keyword>
<keyword evidence="9 16" id="KW-0067">ATP-binding</keyword>
<dbReference type="InterPro" id="IPR036890">
    <property type="entry name" value="HATPase_C_sf"/>
</dbReference>
<evidence type="ECO:0000256" key="10">
    <source>
        <dbReference type="ARBA" id="ARBA00022989"/>
    </source>
</evidence>
<evidence type="ECO:0000256" key="9">
    <source>
        <dbReference type="ARBA" id="ARBA00022840"/>
    </source>
</evidence>
<evidence type="ECO:0000259" key="15">
    <source>
        <dbReference type="PROSITE" id="PS50113"/>
    </source>
</evidence>
<dbReference type="SMART" id="SM00086">
    <property type="entry name" value="PAC"/>
    <property type="match status" value="1"/>
</dbReference>
<gene>
    <name evidence="16" type="ORF">N4264_06595</name>
</gene>
<evidence type="ECO:0000256" key="4">
    <source>
        <dbReference type="ARBA" id="ARBA00022553"/>
    </source>
</evidence>
<dbReference type="InterPro" id="IPR000014">
    <property type="entry name" value="PAS"/>
</dbReference>
<feature type="domain" description="PAC" evidence="15">
    <location>
        <begin position="213"/>
        <end position="264"/>
    </location>
</feature>
<dbReference type="InterPro" id="IPR000700">
    <property type="entry name" value="PAS-assoc_C"/>
</dbReference>
<dbReference type="InterPro" id="IPR003594">
    <property type="entry name" value="HATPase_dom"/>
</dbReference>
<dbReference type="SUPFAM" id="SSF47384">
    <property type="entry name" value="Homodimeric domain of signal transducing histidine kinase"/>
    <property type="match status" value="1"/>
</dbReference>
<dbReference type="Pfam" id="PF13493">
    <property type="entry name" value="DUF4118"/>
    <property type="match status" value="1"/>
</dbReference>
<dbReference type="Gene3D" id="1.20.120.620">
    <property type="entry name" value="Backbone structure of the membrane domain of e. Coli histidine kinase receptor kdpd"/>
    <property type="match status" value="1"/>
</dbReference>
<dbReference type="InterPro" id="IPR003018">
    <property type="entry name" value="GAF"/>
</dbReference>
<accession>A0ABY6BNC4</accession>
<dbReference type="InterPro" id="IPR029016">
    <property type="entry name" value="GAF-like_dom_sf"/>
</dbReference>
<evidence type="ECO:0000256" key="1">
    <source>
        <dbReference type="ARBA" id="ARBA00000085"/>
    </source>
</evidence>
<dbReference type="Gene3D" id="3.30.565.10">
    <property type="entry name" value="Histidine kinase-like ATPase, C-terminal domain"/>
    <property type="match status" value="1"/>
</dbReference>
<keyword evidence="6 13" id="KW-0812">Transmembrane</keyword>
<proteinExistence type="predicted"/>
<protein>
    <recommendedName>
        <fullName evidence="3">histidine kinase</fullName>
        <ecNumber evidence="3">2.7.13.3</ecNumber>
    </recommendedName>
</protein>
<dbReference type="SMART" id="SM00091">
    <property type="entry name" value="PAS"/>
    <property type="match status" value="2"/>
</dbReference>
<evidence type="ECO:0000256" key="12">
    <source>
        <dbReference type="ARBA" id="ARBA00023136"/>
    </source>
</evidence>
<keyword evidence="4" id="KW-0597">Phosphoprotein</keyword>
<comment type="catalytic activity">
    <reaction evidence="1">
        <text>ATP + protein L-histidine = ADP + protein N-phospho-L-histidine.</text>
        <dbReference type="EC" id="2.7.13.3"/>
    </reaction>
</comment>
<dbReference type="SMART" id="SM00387">
    <property type="entry name" value="HATPase_c"/>
    <property type="match status" value="1"/>
</dbReference>
<comment type="subcellular location">
    <subcellularLocation>
        <location evidence="2">Membrane</location>
        <topology evidence="2">Multi-pass membrane protein</topology>
    </subcellularLocation>
</comment>
<dbReference type="EMBL" id="CP104694">
    <property type="protein sequence ID" value="UXI69312.1"/>
    <property type="molecule type" value="Genomic_DNA"/>
</dbReference>
<keyword evidence="11" id="KW-0902">Two-component regulatory system</keyword>
<feature type="transmembrane region" description="Helical" evidence="13">
    <location>
        <begin position="116"/>
        <end position="135"/>
    </location>
</feature>
<dbReference type="Gene3D" id="1.10.287.130">
    <property type="match status" value="1"/>
</dbReference>
<evidence type="ECO:0000256" key="6">
    <source>
        <dbReference type="ARBA" id="ARBA00022692"/>
    </source>
</evidence>
<dbReference type="InterPro" id="IPR036097">
    <property type="entry name" value="HisK_dim/P_sf"/>
</dbReference>
<reference evidence="16" key="1">
    <citation type="submission" date="2022-09" db="EMBL/GenBank/DDBJ databases">
        <title>Tahibacter sp. nov., isolated from a fresh water.</title>
        <authorList>
            <person name="Baek J.H."/>
            <person name="Lee J.K."/>
            <person name="Kim J.M."/>
            <person name="Jeon C.O."/>
        </authorList>
    </citation>
    <scope>NUCLEOTIDE SEQUENCE</scope>
    <source>
        <strain evidence="16">W38</strain>
    </source>
</reference>
<organism evidence="16 17">
    <name type="scientific">Tahibacter amnicola</name>
    <dbReference type="NCBI Taxonomy" id="2976241"/>
    <lineage>
        <taxon>Bacteria</taxon>
        <taxon>Pseudomonadati</taxon>
        <taxon>Pseudomonadota</taxon>
        <taxon>Gammaproteobacteria</taxon>
        <taxon>Lysobacterales</taxon>
        <taxon>Rhodanobacteraceae</taxon>
        <taxon>Tahibacter</taxon>
    </lineage>
</organism>
<evidence type="ECO:0000313" key="17">
    <source>
        <dbReference type="Proteomes" id="UP001064632"/>
    </source>
</evidence>
<keyword evidence="7" id="KW-0547">Nucleotide-binding</keyword>
<evidence type="ECO:0000256" key="7">
    <source>
        <dbReference type="ARBA" id="ARBA00022741"/>
    </source>
</evidence>
<dbReference type="InterPro" id="IPR038318">
    <property type="entry name" value="KdpD_sf"/>
</dbReference>
<dbReference type="InterPro" id="IPR001610">
    <property type="entry name" value="PAC"/>
</dbReference>
<evidence type="ECO:0000256" key="2">
    <source>
        <dbReference type="ARBA" id="ARBA00004141"/>
    </source>
</evidence>
<dbReference type="SMART" id="SM00388">
    <property type="entry name" value="HisKA"/>
    <property type="match status" value="1"/>
</dbReference>
<dbReference type="GO" id="GO:0005524">
    <property type="term" value="F:ATP binding"/>
    <property type="evidence" value="ECO:0007669"/>
    <property type="project" value="UniProtKB-KW"/>
</dbReference>
<dbReference type="CDD" id="cd00082">
    <property type="entry name" value="HisKA"/>
    <property type="match status" value="1"/>
</dbReference>
<dbReference type="Pfam" id="PF02518">
    <property type="entry name" value="HATPase_c"/>
    <property type="match status" value="1"/>
</dbReference>
<evidence type="ECO:0000256" key="3">
    <source>
        <dbReference type="ARBA" id="ARBA00012438"/>
    </source>
</evidence>
<dbReference type="InterPro" id="IPR003661">
    <property type="entry name" value="HisK_dim/P_dom"/>
</dbReference>
<dbReference type="SUPFAM" id="SSF55781">
    <property type="entry name" value="GAF domain-like"/>
    <property type="match status" value="1"/>
</dbReference>
<dbReference type="InterPro" id="IPR035965">
    <property type="entry name" value="PAS-like_dom_sf"/>
</dbReference>
<sequence>MQSSVPDASDKSPGRSSVSRTDRWLGALLPGGSRSRQVRLLVAVVLAAAAAGLQWCIQPWAGPRIPFLFFIPAIVIAAVTIGRAHALFVLATGVVNAAYLLEPAATIAVHAPADRFAILVFAAVSLLVIGISGRLRVISQLALDAQRRLRLVQESVGVGLFEIDLATRTLSASPGLRDLLDVPMGAPDAVMADFLLGIYAIPPDANPSRPLHREHEHRISCPDGTVRWTLSKVDVEFDDGKPRWLRGAVIDISERKRLDLALRAARDHLEQQVDDLQRLHDLSGHLLELPDLRSELTAILRALAAFHGCRKGVVALVDPGGTHLSVCASLGLPDEQLLELSNAHPFDGIGGAVLATKARSIVADTQTDAHAAGYRSIARACGFRALCSTPLLTLDGAAIGVITLYFDVPRVPDARETRLGDICARKAAVYVERALARASVEAEQQRFELVLEASAVPFNVLTPVRDEAGQVIDFRWDYVNAAAAKTLRRAAADLVNRPVTDEYPDCWRIPGLFEHLTAVADHAQVREFELAVDLSGASVWFHVIASPLPGAVAVWYADVTEHRRQELALQEADRRKDEFLAVLAHELRNPLAPIRQATAVAKAGHASPSQQRWSLDVIERQVRHMALLLDDLLDVSRITRGILQLRLVPTDLAGIVDAAVETVRPLIESRQHRLTVTLPPYPLQVTVDSLRLAQVLSNLLANAAKYTDTHGAIRIEVSHTDHELAISVIDTGVGLAAEDLQRVFQMFAQVGSAADRSQGGWASAWPSPGGWWSSTAARSRRRAKGPIAVRASPSVSRASPLSCRCRKSRCRPTTAPTVRATC</sequence>
<dbReference type="PANTHER" id="PTHR43547:SF2">
    <property type="entry name" value="HYBRID SIGNAL TRANSDUCTION HISTIDINE KINASE C"/>
    <property type="match status" value="1"/>
</dbReference>
<dbReference type="SUPFAM" id="SSF55785">
    <property type="entry name" value="PYP-like sensor domain (PAS domain)"/>
    <property type="match status" value="2"/>
</dbReference>
<keyword evidence="5" id="KW-0808">Transferase</keyword>
<dbReference type="SUPFAM" id="SSF55874">
    <property type="entry name" value="ATPase domain of HSP90 chaperone/DNA topoisomerase II/histidine kinase"/>
    <property type="match status" value="1"/>
</dbReference>
<dbReference type="PROSITE" id="PS50113">
    <property type="entry name" value="PAC"/>
    <property type="match status" value="1"/>
</dbReference>
<evidence type="ECO:0000313" key="16">
    <source>
        <dbReference type="EMBL" id="UXI69312.1"/>
    </source>
</evidence>
<dbReference type="Proteomes" id="UP001064632">
    <property type="component" value="Chromosome"/>
</dbReference>
<keyword evidence="10 13" id="KW-1133">Transmembrane helix</keyword>
<dbReference type="InterPro" id="IPR013656">
    <property type="entry name" value="PAS_4"/>
</dbReference>
<name>A0ABY6BNC4_9GAMM</name>
<feature type="transmembrane region" description="Helical" evidence="13">
    <location>
        <begin position="67"/>
        <end position="95"/>
    </location>
</feature>
<keyword evidence="8" id="KW-0418">Kinase</keyword>
<dbReference type="PROSITE" id="PS50109">
    <property type="entry name" value="HIS_KIN"/>
    <property type="match status" value="1"/>
</dbReference>
<feature type="transmembrane region" description="Helical" evidence="13">
    <location>
        <begin position="40"/>
        <end position="61"/>
    </location>
</feature>
<dbReference type="InterPro" id="IPR005467">
    <property type="entry name" value="His_kinase_dom"/>
</dbReference>
<dbReference type="EC" id="2.7.13.3" evidence="3"/>
<dbReference type="Pfam" id="PF13185">
    <property type="entry name" value="GAF_2"/>
    <property type="match status" value="1"/>
</dbReference>
<dbReference type="PANTHER" id="PTHR43547">
    <property type="entry name" value="TWO-COMPONENT HISTIDINE KINASE"/>
    <property type="match status" value="1"/>
</dbReference>
<dbReference type="Gene3D" id="3.30.450.40">
    <property type="match status" value="1"/>
</dbReference>
<dbReference type="Gene3D" id="3.30.450.20">
    <property type="entry name" value="PAS domain"/>
    <property type="match status" value="1"/>
</dbReference>
<evidence type="ECO:0000256" key="11">
    <source>
        <dbReference type="ARBA" id="ARBA00023012"/>
    </source>
</evidence>
<evidence type="ECO:0000256" key="8">
    <source>
        <dbReference type="ARBA" id="ARBA00022777"/>
    </source>
</evidence>
<evidence type="ECO:0000256" key="5">
    <source>
        <dbReference type="ARBA" id="ARBA00022679"/>
    </source>
</evidence>
<dbReference type="Pfam" id="PF08448">
    <property type="entry name" value="PAS_4"/>
    <property type="match status" value="1"/>
</dbReference>
<dbReference type="Gene3D" id="2.10.70.100">
    <property type="match status" value="1"/>
</dbReference>
<dbReference type="InterPro" id="IPR025201">
    <property type="entry name" value="KdpD_TM"/>
</dbReference>
<evidence type="ECO:0000259" key="14">
    <source>
        <dbReference type="PROSITE" id="PS50109"/>
    </source>
</evidence>
<evidence type="ECO:0000256" key="13">
    <source>
        <dbReference type="SAM" id="Phobius"/>
    </source>
</evidence>
<dbReference type="SMART" id="SM00065">
    <property type="entry name" value="GAF"/>
    <property type="match status" value="1"/>
</dbReference>
<keyword evidence="17" id="KW-1185">Reference proteome</keyword>